<dbReference type="Pfam" id="PF18199">
    <property type="entry name" value="Dynein_C"/>
    <property type="match status" value="1"/>
</dbReference>
<evidence type="ECO:0000313" key="4">
    <source>
        <dbReference type="Proteomes" id="UP000550707"/>
    </source>
</evidence>
<dbReference type="FunFam" id="3.10.490.20:FF:000007">
    <property type="entry name" value="Dynein cytoplasmic 2 heavy chain 1"/>
    <property type="match status" value="1"/>
</dbReference>
<comment type="caution">
    <text evidence="3">The sequence shown here is derived from an EMBL/GenBank/DDBJ whole genome shotgun (WGS) entry which is preliminary data.</text>
</comment>
<dbReference type="GO" id="GO:0051959">
    <property type="term" value="F:dynein light intermediate chain binding"/>
    <property type="evidence" value="ECO:0007669"/>
    <property type="project" value="InterPro"/>
</dbReference>
<dbReference type="EMBL" id="JACASF010000013">
    <property type="protein sequence ID" value="KAF6437891.1"/>
    <property type="molecule type" value="Genomic_DNA"/>
</dbReference>
<gene>
    <name evidence="3" type="ORF">HJG59_008629</name>
</gene>
<proteinExistence type="predicted"/>
<keyword evidence="4" id="KW-1185">Reference proteome</keyword>
<dbReference type="Proteomes" id="UP000550707">
    <property type="component" value="Unassembled WGS sequence"/>
</dbReference>
<evidence type="ECO:0000259" key="2">
    <source>
        <dbReference type="Pfam" id="PF18199"/>
    </source>
</evidence>
<dbReference type="InterPro" id="IPR013594">
    <property type="entry name" value="Dynein_heavy_tail"/>
</dbReference>
<dbReference type="PANTHER" id="PTHR46532">
    <property type="entry name" value="MALE FERTILITY FACTOR KL5"/>
    <property type="match status" value="1"/>
</dbReference>
<evidence type="ECO:0000313" key="3">
    <source>
        <dbReference type="EMBL" id="KAF6437891.1"/>
    </source>
</evidence>
<dbReference type="InterPro" id="IPR043160">
    <property type="entry name" value="Dynein_C_barrel"/>
</dbReference>
<dbReference type="Gene3D" id="3.10.490.20">
    <property type="match status" value="1"/>
</dbReference>
<accession>A0A7J8ERF3</accession>
<dbReference type="InterPro" id="IPR026983">
    <property type="entry name" value="DHC"/>
</dbReference>
<evidence type="ECO:0000259" key="1">
    <source>
        <dbReference type="Pfam" id="PF08385"/>
    </source>
</evidence>
<organism evidence="3 4">
    <name type="scientific">Molossus molossus</name>
    <name type="common">Pallas' mastiff bat</name>
    <name type="synonym">Vespertilio molossus</name>
    <dbReference type="NCBI Taxonomy" id="27622"/>
    <lineage>
        <taxon>Eukaryota</taxon>
        <taxon>Metazoa</taxon>
        <taxon>Chordata</taxon>
        <taxon>Craniata</taxon>
        <taxon>Vertebrata</taxon>
        <taxon>Euteleostomi</taxon>
        <taxon>Mammalia</taxon>
        <taxon>Eutheria</taxon>
        <taxon>Laurasiatheria</taxon>
        <taxon>Chiroptera</taxon>
        <taxon>Yangochiroptera</taxon>
        <taxon>Molossidae</taxon>
        <taxon>Molossus</taxon>
    </lineage>
</organism>
<evidence type="ECO:0008006" key="5">
    <source>
        <dbReference type="Google" id="ProtNLM"/>
    </source>
</evidence>
<feature type="domain" description="Dynein heavy chain C-terminal" evidence="2">
    <location>
        <begin position="730"/>
        <end position="915"/>
    </location>
</feature>
<reference evidence="3 4" key="1">
    <citation type="journal article" date="2020" name="Nature">
        <title>Six reference-quality genomes reveal evolution of bat adaptations.</title>
        <authorList>
            <person name="Jebb D."/>
            <person name="Huang Z."/>
            <person name="Pippel M."/>
            <person name="Hughes G.M."/>
            <person name="Lavrichenko K."/>
            <person name="Devanna P."/>
            <person name="Winkler S."/>
            <person name="Jermiin L.S."/>
            <person name="Skirmuntt E.C."/>
            <person name="Katzourakis A."/>
            <person name="Burkitt-Gray L."/>
            <person name="Ray D.A."/>
            <person name="Sullivan K.A.M."/>
            <person name="Roscito J.G."/>
            <person name="Kirilenko B.M."/>
            <person name="Davalos L.M."/>
            <person name="Corthals A.P."/>
            <person name="Power M.L."/>
            <person name="Jones G."/>
            <person name="Ransome R.D."/>
            <person name="Dechmann D.K.N."/>
            <person name="Locatelli A.G."/>
            <person name="Puechmaille S.J."/>
            <person name="Fedrigo O."/>
            <person name="Jarvis E.D."/>
            <person name="Hiller M."/>
            <person name="Vernes S.C."/>
            <person name="Myers E.W."/>
            <person name="Teeling E.C."/>
        </authorList>
    </citation>
    <scope>NUCLEOTIDE SEQUENCE [LARGE SCALE GENOMIC DNA]</scope>
    <source>
        <strain evidence="3">MMolMol1</strain>
        <tissue evidence="3">Muscle</tissue>
    </source>
</reference>
<dbReference type="Pfam" id="PF08385">
    <property type="entry name" value="DHC_N1"/>
    <property type="match status" value="1"/>
</dbReference>
<dbReference type="AlphaFoldDB" id="A0A7J8ERF3"/>
<sequence>MAGGTEDVRKLFIVTTTQNYFGLESGAWDQPLLYHSPEINNFLDDGNQMLLRVRRSDSGVSFSNTIDFADTKDKVLVFFKLRPEVVTDQNLHSNILVSSMLESPINSLYQAVRQVFAPMLLKDQEWSRNFDPKLQNLLSELEAGLGVVLRKSDTNLSKLKFKEDDIRGILTPNDEFQFWIEQVHRGNKQISKERACYFKELFETVAREFYNLDSLSLLEVIDLVETTRDVVDDVWRQTEHDHYPESRMLHLLDIIGGSFGRFVQKKLGTLNLWEDPYYLVKENLKGGISICEQWVIACNHLTGQVWQRYVPHPWKNEKYFPETLDKLGKRLEEVLAVRTIHEKLLYFLPASEEKILARVFEPFIGLNPVQYNPYTEPLWKAAVSQYEKIIAPAERKIAGKLKNYISEIQDSPQQLLQAFLKYKELVKRPIISKELMLERETLLARLVDSVKDFRLDFENRCRGNPGDVSGPLSGKNLSEVVNNIVWVRQLELKVDDTIKIAEALLSDLSGFRSFHRSAEDLLEQFKLYEQEQFDDWSRDIQSGLSDSRSGLCIEANSRIMELDPNDGSLKVHYSDRLVILLREVRQLSALGFVIPAKIQQVANIAQKFCKQAIILKQVAHFYNSIDQQMIQSQRPMMLQSALAFEQIIKNSKAGSGGKSQITWDNPNELEGYIKKLQSAAERLATENRKLRKWHTTFCEKVVILMNIDLLRQQQRWKDGLQELRTGLASVEAQCPLIWQSKWEGPEDPLQYLRGLVSRTLAIQSWVERAEKQTLLSETLDLSELFHPDTFLNALRQETARAVGCSVDSLKFVASWKGRLQEAKLQIKVSGLFLEGCSFDGNRLSENEHDSPSVSSVLPCFMGWIPQGAYGPYSPEECIPLPLYTSAERDRVVANIDVPCGGGQDQWIQCGAALFLKNQ</sequence>
<name>A0A7J8ERF3_MOLMO</name>
<dbReference type="PANTHER" id="PTHR46532:SF15">
    <property type="entry name" value="CYTOPLASMIC DYNEIN 2 HEAVY CHAIN 1"/>
    <property type="match status" value="1"/>
</dbReference>
<protein>
    <recommendedName>
        <fullName evidence="5">Dynein cytoplasmic 2 heavy chain 1</fullName>
    </recommendedName>
</protein>
<dbReference type="GO" id="GO:0045505">
    <property type="term" value="F:dynein intermediate chain binding"/>
    <property type="evidence" value="ECO:0007669"/>
    <property type="project" value="InterPro"/>
</dbReference>
<feature type="domain" description="Dynein heavy chain tail" evidence="1">
    <location>
        <begin position="202"/>
        <end position="650"/>
    </location>
</feature>
<dbReference type="InterPro" id="IPR041228">
    <property type="entry name" value="Dynein_C"/>
</dbReference>
<dbReference type="GO" id="GO:0007018">
    <property type="term" value="P:microtubule-based movement"/>
    <property type="evidence" value="ECO:0007669"/>
    <property type="project" value="InterPro"/>
</dbReference>
<dbReference type="GO" id="GO:0005858">
    <property type="term" value="C:axonemal dynein complex"/>
    <property type="evidence" value="ECO:0007669"/>
    <property type="project" value="TreeGrafter"/>
</dbReference>